<protein>
    <submittedName>
        <fullName evidence="1">Uncharacterized protein</fullName>
    </submittedName>
</protein>
<keyword evidence="2" id="KW-1185">Reference proteome</keyword>
<organism evidence="1 2">
    <name type="scientific">Pleurodeles waltl</name>
    <name type="common">Iberian ribbed newt</name>
    <dbReference type="NCBI Taxonomy" id="8319"/>
    <lineage>
        <taxon>Eukaryota</taxon>
        <taxon>Metazoa</taxon>
        <taxon>Chordata</taxon>
        <taxon>Craniata</taxon>
        <taxon>Vertebrata</taxon>
        <taxon>Euteleostomi</taxon>
        <taxon>Amphibia</taxon>
        <taxon>Batrachia</taxon>
        <taxon>Caudata</taxon>
        <taxon>Salamandroidea</taxon>
        <taxon>Salamandridae</taxon>
        <taxon>Pleurodelinae</taxon>
        <taxon>Pleurodeles</taxon>
    </lineage>
</organism>
<accession>A0AAV7SHE1</accession>
<evidence type="ECO:0000313" key="1">
    <source>
        <dbReference type="EMBL" id="KAJ1163497.1"/>
    </source>
</evidence>
<evidence type="ECO:0000313" key="2">
    <source>
        <dbReference type="Proteomes" id="UP001066276"/>
    </source>
</evidence>
<proteinExistence type="predicted"/>
<dbReference type="EMBL" id="JANPWB010000008">
    <property type="protein sequence ID" value="KAJ1163497.1"/>
    <property type="molecule type" value="Genomic_DNA"/>
</dbReference>
<sequence>MRNPWVALLNYLGIGVTVGGKEVFVFAVFDDHHTCGLKQAKLDVQLAELGMKRQERSLPLSGVSREIRGYSELSVFICVRPAGLSRVFSSDDAQDTGAASVSVLFPEADRCLALTPLALQAPRHHNRPLVRICFNKRPSLLAATPLFVALPSDSLNIL</sequence>
<comment type="caution">
    <text evidence="1">The sequence shown here is derived from an EMBL/GenBank/DDBJ whole genome shotgun (WGS) entry which is preliminary data.</text>
</comment>
<gene>
    <name evidence="1" type="ORF">NDU88_003955</name>
</gene>
<dbReference type="Proteomes" id="UP001066276">
    <property type="component" value="Chromosome 4_2"/>
</dbReference>
<dbReference type="AlphaFoldDB" id="A0AAV7SHE1"/>
<name>A0AAV7SHE1_PLEWA</name>
<reference evidence="1" key="1">
    <citation type="journal article" date="2022" name="bioRxiv">
        <title>Sequencing and chromosome-scale assembly of the giantPleurodeles waltlgenome.</title>
        <authorList>
            <person name="Brown T."/>
            <person name="Elewa A."/>
            <person name="Iarovenko S."/>
            <person name="Subramanian E."/>
            <person name="Araus A.J."/>
            <person name="Petzold A."/>
            <person name="Susuki M."/>
            <person name="Suzuki K.-i.T."/>
            <person name="Hayashi T."/>
            <person name="Toyoda A."/>
            <person name="Oliveira C."/>
            <person name="Osipova E."/>
            <person name="Leigh N.D."/>
            <person name="Simon A."/>
            <person name="Yun M.H."/>
        </authorList>
    </citation>
    <scope>NUCLEOTIDE SEQUENCE</scope>
    <source>
        <strain evidence="1">20211129_DDA</strain>
        <tissue evidence="1">Liver</tissue>
    </source>
</reference>